<dbReference type="EMBL" id="JAWDJW010006060">
    <property type="protein sequence ID" value="KAK3066020.1"/>
    <property type="molecule type" value="Genomic_DNA"/>
</dbReference>
<keyword evidence="2" id="KW-1185">Reference proteome</keyword>
<sequence length="56" mass="6327">DQRQAPEGCPVVPSHHRRHPRRQTEDQRFARTKSAEGSRGGRFDQEGRCAQQAASV</sequence>
<accession>A0ACC3DDZ1</accession>
<feature type="non-terminal residue" evidence="1">
    <location>
        <position position="1"/>
    </location>
</feature>
<name>A0ACC3DDZ1_9PEZI</name>
<evidence type="ECO:0000313" key="2">
    <source>
        <dbReference type="Proteomes" id="UP001186974"/>
    </source>
</evidence>
<feature type="non-terminal residue" evidence="1">
    <location>
        <position position="56"/>
    </location>
</feature>
<protein>
    <submittedName>
        <fullName evidence="1">Uncharacterized protein</fullName>
    </submittedName>
</protein>
<gene>
    <name evidence="1" type="ORF">LTS18_002119</name>
</gene>
<organism evidence="1 2">
    <name type="scientific">Coniosporium uncinatum</name>
    <dbReference type="NCBI Taxonomy" id="93489"/>
    <lineage>
        <taxon>Eukaryota</taxon>
        <taxon>Fungi</taxon>
        <taxon>Dikarya</taxon>
        <taxon>Ascomycota</taxon>
        <taxon>Pezizomycotina</taxon>
        <taxon>Dothideomycetes</taxon>
        <taxon>Dothideomycetes incertae sedis</taxon>
        <taxon>Coniosporium</taxon>
    </lineage>
</organism>
<comment type="caution">
    <text evidence="1">The sequence shown here is derived from an EMBL/GenBank/DDBJ whole genome shotgun (WGS) entry which is preliminary data.</text>
</comment>
<dbReference type="Proteomes" id="UP001186974">
    <property type="component" value="Unassembled WGS sequence"/>
</dbReference>
<reference evidence="1" key="1">
    <citation type="submission" date="2024-09" db="EMBL/GenBank/DDBJ databases">
        <title>Black Yeasts Isolated from many extreme environments.</title>
        <authorList>
            <person name="Coleine C."/>
            <person name="Stajich J.E."/>
            <person name="Selbmann L."/>
        </authorList>
    </citation>
    <scope>NUCLEOTIDE SEQUENCE</scope>
    <source>
        <strain evidence="1">CCFEE 5737</strain>
    </source>
</reference>
<evidence type="ECO:0000313" key="1">
    <source>
        <dbReference type="EMBL" id="KAK3066020.1"/>
    </source>
</evidence>
<proteinExistence type="predicted"/>